<dbReference type="RefSeq" id="WP_067419535.1">
    <property type="nucleotide sequence ID" value="NZ_LNTY01000055.1"/>
</dbReference>
<keyword evidence="1" id="KW-0732">Signal</keyword>
<dbReference type="InterPro" id="IPR025644">
    <property type="entry name" value="DUF4344"/>
</dbReference>
<dbReference type="STRING" id="294935.ATN88_10805"/>
<feature type="chain" id="PRO_5007465607" description="Metallopeptidase" evidence="1">
    <location>
        <begin position="19"/>
        <end position="245"/>
    </location>
</feature>
<proteinExistence type="predicted"/>
<name>A0A135I4E7_9GAMM</name>
<protein>
    <recommendedName>
        <fullName evidence="4">Metallopeptidase</fullName>
    </recommendedName>
</protein>
<dbReference type="Pfam" id="PF14247">
    <property type="entry name" value="DUF4344"/>
    <property type="match status" value="1"/>
</dbReference>
<feature type="signal peptide" evidence="1">
    <location>
        <begin position="1"/>
        <end position="18"/>
    </location>
</feature>
<dbReference type="Proteomes" id="UP000070529">
    <property type="component" value="Unassembled WGS sequence"/>
</dbReference>
<dbReference type="EMBL" id="LNTY01000055">
    <property type="protein sequence ID" value="KXF80308.1"/>
    <property type="molecule type" value="Genomic_DNA"/>
</dbReference>
<evidence type="ECO:0000313" key="3">
    <source>
        <dbReference type="Proteomes" id="UP000070529"/>
    </source>
</evidence>
<accession>A0A135I4E7</accession>
<reference evidence="2 3" key="1">
    <citation type="submission" date="2015-11" db="EMBL/GenBank/DDBJ databases">
        <title>Genomic Taxonomy of the Vibrionaceae.</title>
        <authorList>
            <person name="Gomez-Gil B."/>
            <person name="Enciso-Ibarra J."/>
        </authorList>
    </citation>
    <scope>NUCLEOTIDE SEQUENCE [LARGE SCALE GENOMIC DNA]</scope>
    <source>
        <strain evidence="2 3">CAIM 912</strain>
    </source>
</reference>
<gene>
    <name evidence="2" type="ORF">ATN88_10805</name>
</gene>
<evidence type="ECO:0000313" key="2">
    <source>
        <dbReference type="EMBL" id="KXF80308.1"/>
    </source>
</evidence>
<evidence type="ECO:0008006" key="4">
    <source>
        <dbReference type="Google" id="ProtNLM"/>
    </source>
</evidence>
<sequence length="245" mass="28386">MRAFVSFFFFTFSLTVHATTQLHMDSATGDDKQWQQLAKPIATEMVKFANQNLRIEDKLTIRFDDQDGPLFDPETFTIHIPYQFLKEVYGRYAAAEPALEGVTPEQATQFALLHTLLHEYGHAYIYSWDIPIVGKEEDAVDNFATVLLLNDFKDDDAAFIATDLFALEDLDTDYFEQSDFWDEHSLDAQRYAASLCLIYGSNPNKYKDILDVELKDMERDAFCVEDYETKSRNWARLIETYSGRK</sequence>
<dbReference type="OrthoDB" id="935695at2"/>
<evidence type="ECO:0000256" key="1">
    <source>
        <dbReference type="SAM" id="SignalP"/>
    </source>
</evidence>
<dbReference type="AlphaFoldDB" id="A0A135I4E7"/>
<keyword evidence="3" id="KW-1185">Reference proteome</keyword>
<organism evidence="2 3">
    <name type="scientific">Enterovibrio coralii</name>
    <dbReference type="NCBI Taxonomy" id="294935"/>
    <lineage>
        <taxon>Bacteria</taxon>
        <taxon>Pseudomonadati</taxon>
        <taxon>Pseudomonadota</taxon>
        <taxon>Gammaproteobacteria</taxon>
        <taxon>Vibrionales</taxon>
        <taxon>Vibrionaceae</taxon>
        <taxon>Enterovibrio</taxon>
    </lineage>
</organism>
<comment type="caution">
    <text evidence="2">The sequence shown here is derived from an EMBL/GenBank/DDBJ whole genome shotgun (WGS) entry which is preliminary data.</text>
</comment>